<sequence>MPSARAGARPRIPPFSFVHRFAELSHDAPHRRNPTAQRAAPRRTAAPDDVARSAGRLAALRRIATRRIAGQLERHHGSPDEIRAAAHGHQRNPMKGMFERACVRLSLLAALSFLMPPGNAHAAKDVNAGLAAPYAAEASKQTVVEVLDRFAADHGLTLRVANDAARGWQTAKLDGWVRAPTGRAFLEQLAHAHHFTWFVAEQTLYVGAARDSAVERIALGGMRADSAQAALEAVGLYDARFGWGELSGQDAVLVGGPRAYRALVSRFLAGHGASSDGQAELEPMIFPLRFAQAADMPPTEAGAPARPGVAALLRQLLVREAPAAQPAFTLPAQADFPPLPAAAPPLAPWIGVPGASPAPAVPRPRAAKGAASEASEASIVADDRTNSVVVWADRRWRSRLQQLVDALDRPTSLVSFDVLVVEGDVAAVGELNIASESAYAGFARHSAVVDDRIAAAIAAHRVRLLSRQTLIGRMNARTTLAIGGEAAHDGNAPEPTAGEQANGRSGNRGDRLDLSARIVPSDSGAAPSIAVEVALLMAQPTGLPGQAWSNTTSVKLDTAITLESGAPPHLIASYPVAAARAEQRAIFISAKTL</sequence>
<evidence type="ECO:0000313" key="4">
    <source>
        <dbReference type="Proteomes" id="UP000256838"/>
    </source>
</evidence>
<dbReference type="EMBL" id="QRGA01000011">
    <property type="protein sequence ID" value="RDU96946.1"/>
    <property type="molecule type" value="Genomic_DNA"/>
</dbReference>
<dbReference type="Gene3D" id="3.55.50.30">
    <property type="match status" value="1"/>
</dbReference>
<dbReference type="AlphaFoldDB" id="A0A3D8JWF3"/>
<feature type="domain" description="NolW-like" evidence="2">
    <location>
        <begin position="285"/>
        <end position="411"/>
    </location>
</feature>
<evidence type="ECO:0000259" key="2">
    <source>
        <dbReference type="Pfam" id="PF03958"/>
    </source>
</evidence>
<feature type="region of interest" description="Disordered" evidence="1">
    <location>
        <begin position="24"/>
        <end position="51"/>
    </location>
</feature>
<feature type="region of interest" description="Disordered" evidence="1">
    <location>
        <begin position="485"/>
        <end position="511"/>
    </location>
</feature>
<accession>A0A3D8JWF3</accession>
<organism evidence="3 4">
    <name type="scientific">Trinickia dinghuensis</name>
    <dbReference type="NCBI Taxonomy" id="2291023"/>
    <lineage>
        <taxon>Bacteria</taxon>
        <taxon>Pseudomonadati</taxon>
        <taxon>Pseudomonadota</taxon>
        <taxon>Betaproteobacteria</taxon>
        <taxon>Burkholderiales</taxon>
        <taxon>Burkholderiaceae</taxon>
        <taxon>Trinickia</taxon>
    </lineage>
</organism>
<name>A0A3D8JWF3_9BURK</name>
<dbReference type="InterPro" id="IPR038591">
    <property type="entry name" value="NolW-like_sf"/>
</dbReference>
<dbReference type="Gene3D" id="3.30.1370.120">
    <property type="match status" value="2"/>
</dbReference>
<keyword evidence="4" id="KW-1185">Reference proteome</keyword>
<proteinExistence type="predicted"/>
<gene>
    <name evidence="3" type="ORF">DWV00_20000</name>
</gene>
<dbReference type="InterPro" id="IPR005644">
    <property type="entry name" value="NolW-like"/>
</dbReference>
<comment type="caution">
    <text evidence="3">The sequence shown here is derived from an EMBL/GenBank/DDBJ whole genome shotgun (WGS) entry which is preliminary data.</text>
</comment>
<dbReference type="Pfam" id="PF03958">
    <property type="entry name" value="Secretin_N"/>
    <property type="match status" value="1"/>
</dbReference>
<evidence type="ECO:0000256" key="1">
    <source>
        <dbReference type="SAM" id="MobiDB-lite"/>
    </source>
</evidence>
<protein>
    <recommendedName>
        <fullName evidence="2">NolW-like domain-containing protein</fullName>
    </recommendedName>
</protein>
<dbReference type="OrthoDB" id="9779724at2"/>
<reference evidence="3 4" key="1">
    <citation type="submission" date="2018-08" db="EMBL/GenBank/DDBJ databases">
        <title>Paraburkholderia sp. DHOM06 isolated from forest soil.</title>
        <authorList>
            <person name="Gao Z.-H."/>
            <person name="Qiu L.-H."/>
        </authorList>
    </citation>
    <scope>NUCLEOTIDE SEQUENCE [LARGE SCALE GENOMIC DNA]</scope>
    <source>
        <strain evidence="3 4">DHOM06</strain>
    </source>
</reference>
<evidence type="ECO:0000313" key="3">
    <source>
        <dbReference type="EMBL" id="RDU96946.1"/>
    </source>
</evidence>
<feature type="compositionally biased region" description="Low complexity" evidence="1">
    <location>
        <begin position="34"/>
        <end position="44"/>
    </location>
</feature>
<dbReference type="Proteomes" id="UP000256838">
    <property type="component" value="Unassembled WGS sequence"/>
</dbReference>